<dbReference type="InParanoid" id="G4ZQW7"/>
<accession>G4ZQW7</accession>
<feature type="non-terminal residue" evidence="1">
    <location>
        <position position="206"/>
    </location>
</feature>
<protein>
    <submittedName>
        <fullName evidence="1">Uncharacterized protein</fullName>
    </submittedName>
</protein>
<dbReference type="OMA" id="TRANSMY"/>
<dbReference type="Proteomes" id="UP000002640">
    <property type="component" value="Unassembled WGS sequence"/>
</dbReference>
<sequence>MWAVLNAIQTDLAKIKPNKANSGDQYRVFDPGTRANSMYFQTGEGERSLTPERYLIKTVRCEKNARSAPARTFFDEGADFCGISERFVESQGWMSDVVDHGAMEVTYANGKTESVPIKYEFYLCHIPNKCELMLGVPWKRLARPIIDWETDRILSKEAFVQEAKPLPNLPPLLPERRFYYIKRFGFTKHITLKQADKIIRKRDVEF</sequence>
<dbReference type="KEGG" id="psoj:PHYSODRAFT_452141"/>
<dbReference type="GeneID" id="20652974"/>
<evidence type="ECO:0000313" key="2">
    <source>
        <dbReference type="Proteomes" id="UP000002640"/>
    </source>
</evidence>
<dbReference type="RefSeq" id="XP_009531344.1">
    <property type="nucleotide sequence ID" value="XM_009533049.1"/>
</dbReference>
<proteinExistence type="predicted"/>
<organism evidence="1 2">
    <name type="scientific">Phytophthora sojae (strain P6497)</name>
    <name type="common">Soybean stem and root rot agent</name>
    <name type="synonym">Phytophthora megasperma f. sp. glycines</name>
    <dbReference type="NCBI Taxonomy" id="1094619"/>
    <lineage>
        <taxon>Eukaryota</taxon>
        <taxon>Sar</taxon>
        <taxon>Stramenopiles</taxon>
        <taxon>Oomycota</taxon>
        <taxon>Peronosporomycetes</taxon>
        <taxon>Peronosporales</taxon>
        <taxon>Peronosporaceae</taxon>
        <taxon>Phytophthora</taxon>
    </lineage>
</organism>
<dbReference type="EMBL" id="JH159156">
    <property type="protein sequence ID" value="EGZ13915.1"/>
    <property type="molecule type" value="Genomic_DNA"/>
</dbReference>
<gene>
    <name evidence="1" type="ORF">PHYSODRAFT_452141</name>
</gene>
<dbReference type="AlphaFoldDB" id="G4ZQW7"/>
<keyword evidence="2" id="KW-1185">Reference proteome</keyword>
<reference evidence="1 2" key="1">
    <citation type="journal article" date="2006" name="Science">
        <title>Phytophthora genome sequences uncover evolutionary origins and mechanisms of pathogenesis.</title>
        <authorList>
            <person name="Tyler B.M."/>
            <person name="Tripathy S."/>
            <person name="Zhang X."/>
            <person name="Dehal P."/>
            <person name="Jiang R.H."/>
            <person name="Aerts A."/>
            <person name="Arredondo F.D."/>
            <person name="Baxter L."/>
            <person name="Bensasson D."/>
            <person name="Beynon J.L."/>
            <person name="Chapman J."/>
            <person name="Damasceno C.M."/>
            <person name="Dorrance A.E."/>
            <person name="Dou D."/>
            <person name="Dickerman A.W."/>
            <person name="Dubchak I.L."/>
            <person name="Garbelotto M."/>
            <person name="Gijzen M."/>
            <person name="Gordon S.G."/>
            <person name="Govers F."/>
            <person name="Grunwald N.J."/>
            <person name="Huang W."/>
            <person name="Ivors K.L."/>
            <person name="Jones R.W."/>
            <person name="Kamoun S."/>
            <person name="Krampis K."/>
            <person name="Lamour K.H."/>
            <person name="Lee M.K."/>
            <person name="McDonald W.H."/>
            <person name="Medina M."/>
            <person name="Meijer H.J."/>
            <person name="Nordberg E.K."/>
            <person name="Maclean D.J."/>
            <person name="Ospina-Giraldo M.D."/>
            <person name="Morris P.F."/>
            <person name="Phuntumart V."/>
            <person name="Putnam N.H."/>
            <person name="Rash S."/>
            <person name="Rose J.K."/>
            <person name="Sakihama Y."/>
            <person name="Salamov A.A."/>
            <person name="Savidor A."/>
            <person name="Scheuring C.F."/>
            <person name="Smith B.M."/>
            <person name="Sobral B.W."/>
            <person name="Terry A."/>
            <person name="Torto-Alalibo T.A."/>
            <person name="Win J."/>
            <person name="Xu Z."/>
            <person name="Zhang H."/>
            <person name="Grigoriev I.V."/>
            <person name="Rokhsar D.S."/>
            <person name="Boore J.L."/>
        </authorList>
    </citation>
    <scope>NUCLEOTIDE SEQUENCE [LARGE SCALE GENOMIC DNA]</scope>
    <source>
        <strain evidence="1 2">P6497</strain>
    </source>
</reference>
<name>G4ZQW7_PHYSP</name>
<evidence type="ECO:0000313" key="1">
    <source>
        <dbReference type="EMBL" id="EGZ13915.1"/>
    </source>
</evidence>